<feature type="coiled-coil region" evidence="1">
    <location>
        <begin position="382"/>
        <end position="409"/>
    </location>
</feature>
<evidence type="ECO:0000256" key="2">
    <source>
        <dbReference type="SAM" id="MobiDB-lite"/>
    </source>
</evidence>
<evidence type="ECO:0000313" key="4">
    <source>
        <dbReference type="Proteomes" id="UP000029120"/>
    </source>
</evidence>
<name>A0A087GBK0_ARAAL</name>
<feature type="region of interest" description="Disordered" evidence="2">
    <location>
        <begin position="320"/>
        <end position="340"/>
    </location>
</feature>
<feature type="region of interest" description="Disordered" evidence="2">
    <location>
        <begin position="37"/>
        <end position="166"/>
    </location>
</feature>
<protein>
    <submittedName>
        <fullName evidence="3">Uncharacterized protein</fullName>
    </submittedName>
</protein>
<evidence type="ECO:0000256" key="1">
    <source>
        <dbReference type="SAM" id="Coils"/>
    </source>
</evidence>
<proteinExistence type="predicted"/>
<feature type="compositionally biased region" description="Low complexity" evidence="2">
    <location>
        <begin position="103"/>
        <end position="112"/>
    </location>
</feature>
<organism evidence="3 4">
    <name type="scientific">Arabis alpina</name>
    <name type="common">Alpine rock-cress</name>
    <dbReference type="NCBI Taxonomy" id="50452"/>
    <lineage>
        <taxon>Eukaryota</taxon>
        <taxon>Viridiplantae</taxon>
        <taxon>Streptophyta</taxon>
        <taxon>Embryophyta</taxon>
        <taxon>Tracheophyta</taxon>
        <taxon>Spermatophyta</taxon>
        <taxon>Magnoliopsida</taxon>
        <taxon>eudicotyledons</taxon>
        <taxon>Gunneridae</taxon>
        <taxon>Pentapetalae</taxon>
        <taxon>rosids</taxon>
        <taxon>malvids</taxon>
        <taxon>Brassicales</taxon>
        <taxon>Brassicaceae</taxon>
        <taxon>Arabideae</taxon>
        <taxon>Arabis</taxon>
    </lineage>
</organism>
<gene>
    <name evidence="3" type="ordered locus">AALP_Aa8g357600</name>
</gene>
<keyword evidence="1" id="KW-0175">Coiled coil</keyword>
<feature type="region of interest" description="Disordered" evidence="2">
    <location>
        <begin position="561"/>
        <end position="584"/>
    </location>
</feature>
<dbReference type="AlphaFoldDB" id="A0A087GBK0"/>
<accession>A0A087GBK0</accession>
<reference evidence="4" key="1">
    <citation type="journal article" date="2015" name="Nat. Plants">
        <title>Genome expansion of Arabis alpina linked with retrotransposition and reduced symmetric DNA methylation.</title>
        <authorList>
            <person name="Willing E.M."/>
            <person name="Rawat V."/>
            <person name="Mandakova T."/>
            <person name="Maumus F."/>
            <person name="James G.V."/>
            <person name="Nordstroem K.J."/>
            <person name="Becker C."/>
            <person name="Warthmann N."/>
            <person name="Chica C."/>
            <person name="Szarzynska B."/>
            <person name="Zytnicki M."/>
            <person name="Albani M.C."/>
            <person name="Kiefer C."/>
            <person name="Bergonzi S."/>
            <person name="Castaings L."/>
            <person name="Mateos J.L."/>
            <person name="Berns M.C."/>
            <person name="Bujdoso N."/>
            <person name="Piofczyk T."/>
            <person name="de Lorenzo L."/>
            <person name="Barrero-Sicilia C."/>
            <person name="Mateos I."/>
            <person name="Piednoel M."/>
            <person name="Hagmann J."/>
            <person name="Chen-Min-Tao R."/>
            <person name="Iglesias-Fernandez R."/>
            <person name="Schuster S.C."/>
            <person name="Alonso-Blanco C."/>
            <person name="Roudier F."/>
            <person name="Carbonero P."/>
            <person name="Paz-Ares J."/>
            <person name="Davis S.J."/>
            <person name="Pecinka A."/>
            <person name="Quesneville H."/>
            <person name="Colot V."/>
            <person name="Lysak M.A."/>
            <person name="Weigel D."/>
            <person name="Coupland G."/>
            <person name="Schneeberger K."/>
        </authorList>
    </citation>
    <scope>NUCLEOTIDE SEQUENCE [LARGE SCALE GENOMIC DNA]</scope>
    <source>
        <strain evidence="4">cv. Pajares</strain>
    </source>
</reference>
<dbReference type="Proteomes" id="UP000029120">
    <property type="component" value="Chromosome 8"/>
</dbReference>
<dbReference type="EMBL" id="CM002876">
    <property type="protein sequence ID" value="KFK27252.1"/>
    <property type="molecule type" value="Genomic_DNA"/>
</dbReference>
<evidence type="ECO:0000313" key="3">
    <source>
        <dbReference type="EMBL" id="KFK27252.1"/>
    </source>
</evidence>
<dbReference type="Gramene" id="KFK27252">
    <property type="protein sequence ID" value="KFK27252"/>
    <property type="gene ID" value="AALP_AA8G357600"/>
</dbReference>
<feature type="compositionally biased region" description="Low complexity" evidence="2">
    <location>
        <begin position="147"/>
        <end position="158"/>
    </location>
</feature>
<feature type="compositionally biased region" description="Basic and acidic residues" evidence="2">
    <location>
        <begin position="47"/>
        <end position="83"/>
    </location>
</feature>
<keyword evidence="4" id="KW-1185">Reference proteome</keyword>
<sequence>MRPDVLRVTDVTTGPNITRVPDVSGCHGLMFPPCTDDPSRVTVTEDPLPHLRTEEARGSDVGRGTDLDDPGRHTDVSRTRDPNDLFVYPEGPTRVVTDEEDLASSSRWASSSRRARDPRASFGSFEDGMIPLNDEDPELPFGNAFASSSSSSLDSRASSVERDDEDIVDEVEQTKKAASTQRVKPKLPEVSTKFVKAMHKEVSSGNFNCKESFSRKRIKRAFSAKIILGKILGRGKTRVSSREQAALVAAAKAARSSGTDAPRAVVPITLTLTAVSAPARSSRPLAPKTPATSTLLPPPSLSSGELVEFHKMSAERARISSGNGKGINCEPPSKKRRVDTSPAAIADREASASGIALPLLSFLFDGLVGDYDEDVRFRESELRVAKVANAALQSRLDELTERNLVVEHDASSVQKIRKDYDAKLAKLNLKCSKGDEEIASLKTLLSSASDLQSSRIGEAVAASRGEMIRGFAGRVSEVVGLLVEIGGKVQNNMLNLAEIDANLEFIGLLRGSSPPDLQLEIRALHERHRLIYDAQAVFRELLDRVREILKIPKVSAADEVDDAVDDEAFDEVDDEADDEADEEP</sequence>